<reference evidence="1" key="2">
    <citation type="journal article" date="2023" name="Proc. Natl. Acad. Sci. U.S.A.">
        <title>A global phylogenomic analysis of the shiitake genus Lentinula.</title>
        <authorList>
            <person name="Sierra-Patev S."/>
            <person name="Min B."/>
            <person name="Naranjo-Ortiz M."/>
            <person name="Looney B."/>
            <person name="Konkel Z."/>
            <person name="Slot J.C."/>
            <person name="Sakamoto Y."/>
            <person name="Steenwyk J.L."/>
            <person name="Rokas A."/>
            <person name="Carro J."/>
            <person name="Camarero S."/>
            <person name="Ferreira P."/>
            <person name="Molpeceres G."/>
            <person name="Ruiz-Duenas F.J."/>
            <person name="Serrano A."/>
            <person name="Henrissat B."/>
            <person name="Drula E."/>
            <person name="Hughes K.W."/>
            <person name="Mata J.L."/>
            <person name="Ishikawa N.K."/>
            <person name="Vargas-Isla R."/>
            <person name="Ushijima S."/>
            <person name="Smith C.A."/>
            <person name="Donoghue J."/>
            <person name="Ahrendt S."/>
            <person name="Andreopoulos W."/>
            <person name="He G."/>
            <person name="LaButti K."/>
            <person name="Lipzen A."/>
            <person name="Ng V."/>
            <person name="Riley R."/>
            <person name="Sandor L."/>
            <person name="Barry K."/>
            <person name="Martinez A.T."/>
            <person name="Xiao Y."/>
            <person name="Gibbons J.G."/>
            <person name="Terashima K."/>
            <person name="Grigoriev I.V."/>
            <person name="Hibbett D."/>
        </authorList>
    </citation>
    <scope>NUCLEOTIDE SEQUENCE</scope>
    <source>
        <strain evidence="1">ET3784</strain>
    </source>
</reference>
<evidence type="ECO:0000313" key="1">
    <source>
        <dbReference type="EMBL" id="KAJ3734157.1"/>
    </source>
</evidence>
<protein>
    <submittedName>
        <fullName evidence="1">Uncharacterized protein</fullName>
    </submittedName>
</protein>
<dbReference type="Proteomes" id="UP001176059">
    <property type="component" value="Unassembled WGS sequence"/>
</dbReference>
<gene>
    <name evidence="1" type="ORF">DFJ43DRAFT_1063825</name>
</gene>
<dbReference type="AlphaFoldDB" id="A0AA38JLB9"/>
<name>A0AA38JLB9_9AGAR</name>
<reference evidence="1" key="1">
    <citation type="submission" date="2022-08" db="EMBL/GenBank/DDBJ databases">
        <authorList>
            <consortium name="DOE Joint Genome Institute"/>
            <person name="Min B."/>
            <person name="Sierra-Patev S."/>
            <person name="Naranjo-Ortiz M."/>
            <person name="Looney B."/>
            <person name="Konkel Z."/>
            <person name="Slot J.C."/>
            <person name="Sakamoto Y."/>
            <person name="Steenwyk J.L."/>
            <person name="Rokas A."/>
            <person name="Carro J."/>
            <person name="Camarero S."/>
            <person name="Ferreira P."/>
            <person name="Molpeceres G."/>
            <person name="Ruiz-duenas F.J."/>
            <person name="Serrano A."/>
            <person name="Henrissat B."/>
            <person name="Drula E."/>
            <person name="Hughes K.W."/>
            <person name="Mata J.L."/>
            <person name="Ishikawa N.K."/>
            <person name="Vargas-Isla R."/>
            <person name="Ushijima S."/>
            <person name="Smith C.A."/>
            <person name="Ahrendt S."/>
            <person name="Andreopoulos W."/>
            <person name="He G."/>
            <person name="LaButti K."/>
            <person name="Lipzen A."/>
            <person name="Ng V."/>
            <person name="Riley R."/>
            <person name="Sandor L."/>
            <person name="Barry K."/>
            <person name="Martinez A.T."/>
            <person name="Xiao Y."/>
            <person name="Gibbons J.G."/>
            <person name="Terashima K."/>
            <person name="Hibbett D.S."/>
            <person name="Grigoriev I.V."/>
        </authorList>
    </citation>
    <scope>NUCLEOTIDE SEQUENCE</scope>
    <source>
        <strain evidence="1">ET3784</strain>
    </source>
</reference>
<keyword evidence="2" id="KW-1185">Reference proteome</keyword>
<sequence length="163" mass="18598">MLTGVEIPKLRLLARKIRLGLRTTSEIKEETDTILNDRELAELLGSLYELNENHAVRNIQRCYEAHEISETISALKGLRYALMRYISARKANSLARAYRYEVKKETANVDTSVNETNRLLEHMNEVIRMLRSAGYDIDDEIAKMFPGDVDETEVSGSVLRGLP</sequence>
<evidence type="ECO:0000313" key="2">
    <source>
        <dbReference type="Proteomes" id="UP001176059"/>
    </source>
</evidence>
<proteinExistence type="predicted"/>
<organism evidence="1 2">
    <name type="scientific">Lentinula guzmanii</name>
    <dbReference type="NCBI Taxonomy" id="2804957"/>
    <lineage>
        <taxon>Eukaryota</taxon>
        <taxon>Fungi</taxon>
        <taxon>Dikarya</taxon>
        <taxon>Basidiomycota</taxon>
        <taxon>Agaricomycotina</taxon>
        <taxon>Agaricomycetes</taxon>
        <taxon>Agaricomycetidae</taxon>
        <taxon>Agaricales</taxon>
        <taxon>Marasmiineae</taxon>
        <taxon>Omphalotaceae</taxon>
        <taxon>Lentinula</taxon>
    </lineage>
</organism>
<accession>A0AA38JLB9</accession>
<comment type="caution">
    <text evidence="1">The sequence shown here is derived from an EMBL/GenBank/DDBJ whole genome shotgun (WGS) entry which is preliminary data.</text>
</comment>
<dbReference type="EMBL" id="JANVFO010000014">
    <property type="protein sequence ID" value="KAJ3734157.1"/>
    <property type="molecule type" value="Genomic_DNA"/>
</dbReference>